<feature type="repeat" description="WD" evidence="4">
    <location>
        <begin position="429"/>
        <end position="468"/>
    </location>
</feature>
<feature type="region of interest" description="Disordered" evidence="5">
    <location>
        <begin position="340"/>
        <end position="392"/>
    </location>
</feature>
<keyword evidence="8" id="KW-1185">Reference proteome</keyword>
<dbReference type="PROSITE" id="PS50181">
    <property type="entry name" value="FBOX"/>
    <property type="match status" value="1"/>
</dbReference>
<dbReference type="SMART" id="SM00256">
    <property type="entry name" value="FBOX"/>
    <property type="match status" value="1"/>
</dbReference>
<dbReference type="InterPro" id="IPR019775">
    <property type="entry name" value="WD40_repeat_CS"/>
</dbReference>
<comment type="caution">
    <text evidence="7">The sequence shown here is derived from an EMBL/GenBank/DDBJ whole genome shotgun (WGS) entry which is preliminary data.</text>
</comment>
<dbReference type="GO" id="GO:1990756">
    <property type="term" value="F:ubiquitin-like ligase-substrate adaptor activity"/>
    <property type="evidence" value="ECO:0007669"/>
    <property type="project" value="UniProtKB-ARBA"/>
</dbReference>
<dbReference type="InterPro" id="IPR051075">
    <property type="entry name" value="SCF_subunit_WD-repeat"/>
</dbReference>
<dbReference type="FunFam" id="2.130.10.10:FF:000715">
    <property type="entry name" value="F-box protein MET30"/>
    <property type="match status" value="1"/>
</dbReference>
<dbReference type="InterPro" id="IPR015943">
    <property type="entry name" value="WD40/YVTN_repeat-like_dom_sf"/>
</dbReference>
<protein>
    <submittedName>
        <fullName evidence="7">F-box protein Met30p</fullName>
    </submittedName>
</protein>
<dbReference type="PANTHER" id="PTHR19872:SF9">
    <property type="entry name" value="UBIQUITIN-BINDING SDF UBIQUITIN LIGASE COMPLEX SUBUNIT"/>
    <property type="match status" value="1"/>
</dbReference>
<evidence type="ECO:0000313" key="8">
    <source>
        <dbReference type="Proteomes" id="UP000837801"/>
    </source>
</evidence>
<dbReference type="Pfam" id="PF12937">
    <property type="entry name" value="F-box-like"/>
    <property type="match status" value="1"/>
</dbReference>
<dbReference type="InterPro" id="IPR001810">
    <property type="entry name" value="F-box_dom"/>
</dbReference>
<sequence>MNLQDSCAPATQPSSEHTRAFNSILTHGISSERGVQVTPDTLRSDLAENDEKVTTIQNTSLLPPFQVPAQSAQPTQTSSASPSLQLFKKATTPSAVQSRAASTAASPSTTTGLVPPPASSSSASMASSALDAPFSKFHTPPPDAGQQDMSVVTPFLVKHISDQSMIPKDNFHKFCYRHNPDVTCNKTTDEAKMKKIQKKMEKLPSRDQEALSHVWSIFSAAPDQHRSLILQGILSQCCFPQLSFIAQEVSQLIRIDFISTLPMEISLKILCYLDCNSLCNAAQVSRKWKSLADDDRVWHHMCEQHIDRKCPNCGWGLPLMHMKRAREYQGEYDQEVKRRKTEAASSDASATVTPSNTAVIGDSQASNTESENATSTATAVPESSSSSSVIASNTAATTKLKRRAWKSVYSERYKLEKNWRKGIHTIKTFYGHTDDVTCLQFNRKYLMTGSYDSTIRIWKVDTGECLKVLSGHTKGIRSLVFDSQKLITGGLDNTIKVWNYHTGQCISTYRGHDAAVVSVDFCNKTIVSGSADHTVKVWHVDSRTCYTLRGHSSWVNSVKIHSPSNTVFSASDDTTIRMWDLENNQCLRIFGGIENNGHIGQIQSVIPFIYKDDMDYDKNSDSDNEIIEDENGVAVPAARSGRNGQASLTAIPDGDEASSTEEINEIQLPTNANYPTHLLSASLDNTIKLWDIKTGKCIRTQFGHIEGVWSISSDTFRIISGAHDRLVKVWDLQSGKCLHTFGNSSSVSAVALSDSKFCVGMENGNVKMYCFDDES</sequence>
<dbReference type="Proteomes" id="UP000837801">
    <property type="component" value="Unassembled WGS sequence"/>
</dbReference>
<dbReference type="SUPFAM" id="SSF81383">
    <property type="entry name" value="F-box domain"/>
    <property type="match status" value="1"/>
</dbReference>
<keyword evidence="3" id="KW-0833">Ubl conjugation pathway</keyword>
<feature type="domain" description="F-box" evidence="6">
    <location>
        <begin position="255"/>
        <end position="301"/>
    </location>
</feature>
<reference evidence="7" key="1">
    <citation type="submission" date="2022-03" db="EMBL/GenBank/DDBJ databases">
        <authorList>
            <person name="Legras J.-L."/>
            <person name="Devillers H."/>
            <person name="Grondin C."/>
        </authorList>
    </citation>
    <scope>NUCLEOTIDE SEQUENCE</scope>
    <source>
        <strain evidence="7">CLIB 1423</strain>
    </source>
</reference>
<dbReference type="PANTHER" id="PTHR19872">
    <property type="entry name" value="UBIQUITIN LIGASE SPECIFICITY FACTOR/HREP PROTEIN"/>
    <property type="match status" value="1"/>
</dbReference>
<feature type="compositionally biased region" description="Low complexity" evidence="5">
    <location>
        <begin position="365"/>
        <end position="392"/>
    </location>
</feature>
<feature type="region of interest" description="Disordered" evidence="5">
    <location>
        <begin position="98"/>
        <end position="126"/>
    </location>
</feature>
<accession>A0A9P0W1C3</accession>
<keyword evidence="2" id="KW-0677">Repeat</keyword>
<organism evidence="7 8">
    <name type="scientific">[Candida] railenensis</name>
    <dbReference type="NCBI Taxonomy" id="45579"/>
    <lineage>
        <taxon>Eukaryota</taxon>
        <taxon>Fungi</taxon>
        <taxon>Dikarya</taxon>
        <taxon>Ascomycota</taxon>
        <taxon>Saccharomycotina</taxon>
        <taxon>Pichiomycetes</taxon>
        <taxon>Debaryomycetaceae</taxon>
        <taxon>Kurtzmaniella</taxon>
    </lineage>
</organism>
<gene>
    <name evidence="7" type="ORF">CLIB1423_37S00408</name>
</gene>
<dbReference type="PRINTS" id="PR00320">
    <property type="entry name" value="GPROTEINBRPT"/>
</dbReference>
<proteinExistence type="predicted"/>
<dbReference type="InterPro" id="IPR020472">
    <property type="entry name" value="WD40_PAC1"/>
</dbReference>
<feature type="compositionally biased region" description="Low complexity" evidence="5">
    <location>
        <begin position="98"/>
        <end position="111"/>
    </location>
</feature>
<dbReference type="Gene3D" id="1.20.1280.50">
    <property type="match status" value="1"/>
</dbReference>
<dbReference type="InterPro" id="IPR036047">
    <property type="entry name" value="F-box-like_dom_sf"/>
</dbReference>
<feature type="repeat" description="WD" evidence="4">
    <location>
        <begin position="548"/>
        <end position="589"/>
    </location>
</feature>
<feature type="repeat" description="WD" evidence="4">
    <location>
        <begin position="701"/>
        <end position="740"/>
    </location>
</feature>
<dbReference type="SMART" id="SM00320">
    <property type="entry name" value="WD40"/>
    <property type="match status" value="7"/>
</dbReference>
<evidence type="ECO:0000256" key="4">
    <source>
        <dbReference type="PROSITE-ProRule" id="PRU00221"/>
    </source>
</evidence>
<name>A0A9P0W1C3_9ASCO</name>
<dbReference type="AlphaFoldDB" id="A0A9P0W1C3"/>
<dbReference type="PROSITE" id="PS50082">
    <property type="entry name" value="WD_REPEATS_2"/>
    <property type="match status" value="6"/>
</dbReference>
<dbReference type="OrthoDB" id="5580488at2759"/>
<dbReference type="PROSITE" id="PS50294">
    <property type="entry name" value="WD_REPEATS_REGION"/>
    <property type="match status" value="4"/>
</dbReference>
<feature type="compositionally biased region" description="Polar residues" evidence="5">
    <location>
        <begin position="343"/>
        <end position="358"/>
    </location>
</feature>
<dbReference type="GO" id="GO:0031146">
    <property type="term" value="P:SCF-dependent proteasomal ubiquitin-dependent protein catabolic process"/>
    <property type="evidence" value="ECO:0007669"/>
    <property type="project" value="UniProtKB-ARBA"/>
</dbReference>
<dbReference type="InterPro" id="IPR036322">
    <property type="entry name" value="WD40_repeat_dom_sf"/>
</dbReference>
<dbReference type="PROSITE" id="PS00678">
    <property type="entry name" value="WD_REPEATS_1"/>
    <property type="match status" value="3"/>
</dbReference>
<dbReference type="Pfam" id="PF00400">
    <property type="entry name" value="WD40"/>
    <property type="match status" value="6"/>
</dbReference>
<keyword evidence="1 4" id="KW-0853">WD repeat</keyword>
<dbReference type="InterPro" id="IPR001680">
    <property type="entry name" value="WD40_rpt"/>
</dbReference>
<evidence type="ECO:0000259" key="6">
    <source>
        <dbReference type="PROSITE" id="PS50181"/>
    </source>
</evidence>
<evidence type="ECO:0000256" key="1">
    <source>
        <dbReference type="ARBA" id="ARBA00022574"/>
    </source>
</evidence>
<evidence type="ECO:0000256" key="5">
    <source>
        <dbReference type="SAM" id="MobiDB-lite"/>
    </source>
</evidence>
<dbReference type="CDD" id="cd00200">
    <property type="entry name" value="WD40"/>
    <property type="match status" value="1"/>
</dbReference>
<evidence type="ECO:0000256" key="2">
    <source>
        <dbReference type="ARBA" id="ARBA00022737"/>
    </source>
</evidence>
<feature type="repeat" description="WD" evidence="4">
    <location>
        <begin position="469"/>
        <end position="508"/>
    </location>
</feature>
<feature type="repeat" description="WD" evidence="4">
    <location>
        <begin position="678"/>
        <end position="700"/>
    </location>
</feature>
<feature type="repeat" description="WD" evidence="4">
    <location>
        <begin position="509"/>
        <end position="548"/>
    </location>
</feature>
<dbReference type="SUPFAM" id="SSF50978">
    <property type="entry name" value="WD40 repeat-like"/>
    <property type="match status" value="1"/>
</dbReference>
<dbReference type="GO" id="GO:0019005">
    <property type="term" value="C:SCF ubiquitin ligase complex"/>
    <property type="evidence" value="ECO:0007669"/>
    <property type="project" value="UniProtKB-ARBA"/>
</dbReference>
<evidence type="ECO:0000256" key="3">
    <source>
        <dbReference type="ARBA" id="ARBA00022786"/>
    </source>
</evidence>
<dbReference type="Gene3D" id="2.130.10.10">
    <property type="entry name" value="YVTN repeat-like/Quinoprotein amine dehydrogenase"/>
    <property type="match status" value="3"/>
</dbReference>
<dbReference type="EMBL" id="CAKXYY010000037">
    <property type="protein sequence ID" value="CAH2355887.1"/>
    <property type="molecule type" value="Genomic_DNA"/>
</dbReference>
<dbReference type="CDD" id="cd22147">
    <property type="entry name" value="F-box_SpPof1-like"/>
    <property type="match status" value="1"/>
</dbReference>
<dbReference type="FunFam" id="1.20.1280.50:FF:000016">
    <property type="entry name" value="E3 ubiquitin ligase complex SCF subunit sconB"/>
    <property type="match status" value="1"/>
</dbReference>
<evidence type="ECO:0000313" key="7">
    <source>
        <dbReference type="EMBL" id="CAH2355887.1"/>
    </source>
</evidence>